<comment type="caution">
    <text evidence="1">The sequence shown here is derived from an EMBL/GenBank/DDBJ whole genome shotgun (WGS) entry which is preliminary data.</text>
</comment>
<dbReference type="PANTHER" id="PTHR22898">
    <property type="entry name" value="UNCHARACTERIZED GLYCOSOL TRANSFERASE-RELATED"/>
    <property type="match status" value="1"/>
</dbReference>
<dbReference type="EMBL" id="BTSX01000006">
    <property type="protein sequence ID" value="GMT07958.1"/>
    <property type="molecule type" value="Genomic_DNA"/>
</dbReference>
<accession>A0AAV5UP77</accession>
<reference evidence="1" key="1">
    <citation type="submission" date="2023-10" db="EMBL/GenBank/DDBJ databases">
        <title>Genome assembly of Pristionchus species.</title>
        <authorList>
            <person name="Yoshida K."/>
            <person name="Sommer R.J."/>
        </authorList>
    </citation>
    <scope>NUCLEOTIDE SEQUENCE</scope>
    <source>
        <strain evidence="1">RS0144</strain>
    </source>
</reference>
<sequence>RFIHGAIFTVDAAIAGVSNNVFELMELYGIANQIHKTPIISKQAEQHIAQEHSYFVNLLKGFKIGDVPVGSMKVDFPHQCCAYTDPISHFGRYYSYAAVNTALVHAQSYKYFQNYTRQDFLDKLRWTPGLEQYAMSGLVDPMFMANGDHTICVHSRRGDFIQSTVHAHATEEFVVSALQVLEKRVRERHGSKSKVILMLGDDVFWTMQVIQEQLSKYFKAAIAQTNRS</sequence>
<name>A0AAV5UP77_9BILA</name>
<dbReference type="Proteomes" id="UP001432027">
    <property type="component" value="Unassembled WGS sequence"/>
</dbReference>
<dbReference type="InterPro" id="IPR052501">
    <property type="entry name" value="Alpha-1-2_FucT"/>
</dbReference>
<dbReference type="PANTHER" id="PTHR22898:SF3">
    <property type="entry name" value="ALPHA-1,2-FUCOSYLTRANSFERASE-RELATED"/>
    <property type="match status" value="1"/>
</dbReference>
<dbReference type="AlphaFoldDB" id="A0AAV5UP77"/>
<feature type="non-terminal residue" evidence="1">
    <location>
        <position position="1"/>
    </location>
</feature>
<proteinExistence type="predicted"/>
<evidence type="ECO:0000313" key="1">
    <source>
        <dbReference type="EMBL" id="GMT07958.1"/>
    </source>
</evidence>
<organism evidence="1 2">
    <name type="scientific">Pristionchus entomophagus</name>
    <dbReference type="NCBI Taxonomy" id="358040"/>
    <lineage>
        <taxon>Eukaryota</taxon>
        <taxon>Metazoa</taxon>
        <taxon>Ecdysozoa</taxon>
        <taxon>Nematoda</taxon>
        <taxon>Chromadorea</taxon>
        <taxon>Rhabditida</taxon>
        <taxon>Rhabditina</taxon>
        <taxon>Diplogasteromorpha</taxon>
        <taxon>Diplogasteroidea</taxon>
        <taxon>Neodiplogasteridae</taxon>
        <taxon>Pristionchus</taxon>
    </lineage>
</organism>
<gene>
    <name evidence="1" type="ORF">PENTCL1PPCAC_30132</name>
</gene>
<keyword evidence="2" id="KW-1185">Reference proteome</keyword>
<evidence type="ECO:0000313" key="2">
    <source>
        <dbReference type="Proteomes" id="UP001432027"/>
    </source>
</evidence>
<protein>
    <submittedName>
        <fullName evidence="1">Uncharacterized protein</fullName>
    </submittedName>
</protein>